<comment type="caution">
    <text evidence="9">The sequence shown here is derived from an EMBL/GenBank/DDBJ whole genome shotgun (WGS) entry which is preliminary data.</text>
</comment>
<feature type="transmembrane region" description="Helical" evidence="8">
    <location>
        <begin position="118"/>
        <end position="142"/>
    </location>
</feature>
<dbReference type="InterPro" id="IPR001734">
    <property type="entry name" value="Na/solute_symporter"/>
</dbReference>
<feature type="transmembrane region" description="Helical" evidence="8">
    <location>
        <begin position="361"/>
        <end position="381"/>
    </location>
</feature>
<dbReference type="EMBL" id="JAGPNL010000002">
    <property type="protein sequence ID" value="MBQ0826856.1"/>
    <property type="molecule type" value="Genomic_DNA"/>
</dbReference>
<evidence type="ECO:0000256" key="5">
    <source>
        <dbReference type="ARBA" id="ARBA00022989"/>
    </source>
</evidence>
<feature type="transmembrane region" description="Helical" evidence="8">
    <location>
        <begin position="387"/>
        <end position="409"/>
    </location>
</feature>
<keyword evidence="5 8" id="KW-1133">Transmembrane helix</keyword>
<organism evidence="9 10">
    <name type="scientific">Streptomyces tagetis</name>
    <dbReference type="NCBI Taxonomy" id="2820809"/>
    <lineage>
        <taxon>Bacteria</taxon>
        <taxon>Bacillati</taxon>
        <taxon>Actinomycetota</taxon>
        <taxon>Actinomycetes</taxon>
        <taxon>Kitasatosporales</taxon>
        <taxon>Streptomycetaceae</taxon>
        <taxon>Streptomyces</taxon>
    </lineage>
</organism>
<dbReference type="Pfam" id="PF00474">
    <property type="entry name" value="SSF"/>
    <property type="match status" value="1"/>
</dbReference>
<feature type="transmembrane region" description="Helical" evidence="8">
    <location>
        <begin position="262"/>
        <end position="288"/>
    </location>
</feature>
<dbReference type="PANTHER" id="PTHR48086">
    <property type="entry name" value="SODIUM/PROLINE SYMPORTER-RELATED"/>
    <property type="match status" value="1"/>
</dbReference>
<gene>
    <name evidence="9" type="ORF">J5Y05_10080</name>
</gene>
<dbReference type="GO" id="GO:0022857">
    <property type="term" value="F:transmembrane transporter activity"/>
    <property type="evidence" value="ECO:0007669"/>
    <property type="project" value="InterPro"/>
</dbReference>
<dbReference type="AlphaFoldDB" id="A0A941B0K6"/>
<dbReference type="CDD" id="cd10322">
    <property type="entry name" value="SLC5sbd"/>
    <property type="match status" value="1"/>
</dbReference>
<comment type="similarity">
    <text evidence="2 7">Belongs to the sodium:solute symporter (SSF) (TC 2.A.21) family.</text>
</comment>
<keyword evidence="3" id="KW-0813">Transport</keyword>
<protein>
    <submittedName>
        <fullName evidence="9">Sodium:solute symporter family protein</fullName>
    </submittedName>
</protein>
<evidence type="ECO:0000313" key="10">
    <source>
        <dbReference type="Proteomes" id="UP000677875"/>
    </source>
</evidence>
<evidence type="ECO:0000256" key="8">
    <source>
        <dbReference type="SAM" id="Phobius"/>
    </source>
</evidence>
<evidence type="ECO:0000256" key="1">
    <source>
        <dbReference type="ARBA" id="ARBA00004141"/>
    </source>
</evidence>
<feature type="transmembrane region" description="Helical" evidence="8">
    <location>
        <begin position="416"/>
        <end position="435"/>
    </location>
</feature>
<dbReference type="InterPro" id="IPR050277">
    <property type="entry name" value="Sodium:Solute_Symporter"/>
</dbReference>
<reference evidence="9" key="1">
    <citation type="submission" date="2021-04" db="EMBL/GenBank/DDBJ databases">
        <title>Genome seq and assembly of Streptomyces sp. RG38.</title>
        <authorList>
            <person name="Chhetri G."/>
        </authorList>
    </citation>
    <scope>NUCLEOTIDE SEQUENCE</scope>
    <source>
        <strain evidence="9">RG38</strain>
    </source>
</reference>
<keyword evidence="4 8" id="KW-0812">Transmembrane</keyword>
<evidence type="ECO:0000256" key="4">
    <source>
        <dbReference type="ARBA" id="ARBA00022692"/>
    </source>
</evidence>
<dbReference type="InterPro" id="IPR038377">
    <property type="entry name" value="Na/Glc_symporter_sf"/>
</dbReference>
<dbReference type="Gene3D" id="1.20.1730.10">
    <property type="entry name" value="Sodium/glucose cotransporter"/>
    <property type="match status" value="1"/>
</dbReference>
<feature type="transmembrane region" description="Helical" evidence="8">
    <location>
        <begin position="313"/>
        <end position="341"/>
    </location>
</feature>
<dbReference type="PROSITE" id="PS50283">
    <property type="entry name" value="NA_SOLUT_SYMP_3"/>
    <property type="match status" value="1"/>
</dbReference>
<comment type="subcellular location">
    <subcellularLocation>
        <location evidence="1">Membrane</location>
        <topology evidence="1">Multi-pass membrane protein</topology>
    </subcellularLocation>
</comment>
<sequence length="491" mass="51444">MALVIVVSAFALVLAAASLFSRRYVKSGEDFYLAGRRMPWWGIGPTIAAGLFGGTSMLVVAGNSMSYGVSAIWILAVPSWIGAFVATVFFARKVRRLKGVASVPDIVALRYGEGTRTVFTIVTIFFYVGFTTSQLLALGIFINGFTGLPLLPAMGATLLVGLVLAGASGFLGVVITDGIMCVILAIGVGVLAVTGVRWAGGWSGIVDTLAAESPGHLDLFSSSITPGVAMAYVAAFGLALVPQQDILQRFASAKDAGHAVRGGLFALLIFIPLYLFPVVAGLAATVWLPRNGHEALPAESLVSWTSKNMYSPWVSAFLFLAVTAAILSTLTTTINSCALNVTKDIYLRVTGDRASPSRTVAVGRISTVLVGLVALLFATVFDFILGALYLAFSIAFAGMLVPIVAAFYWRRANGYGASWSALSGSGFVILDFALRELGVAVPWPGEPYSLLIAFCISLSALIAGSLLTAPPPAHVLDELDRSSDPEPAATA</sequence>
<evidence type="ECO:0000256" key="7">
    <source>
        <dbReference type="RuleBase" id="RU362091"/>
    </source>
</evidence>
<evidence type="ECO:0000256" key="6">
    <source>
        <dbReference type="ARBA" id="ARBA00023136"/>
    </source>
</evidence>
<evidence type="ECO:0000313" key="9">
    <source>
        <dbReference type="EMBL" id="MBQ0826856.1"/>
    </source>
</evidence>
<proteinExistence type="inferred from homology"/>
<keyword evidence="6 8" id="KW-0472">Membrane</keyword>
<evidence type="ECO:0000256" key="3">
    <source>
        <dbReference type="ARBA" id="ARBA00022448"/>
    </source>
</evidence>
<name>A0A941B0K6_9ACTN</name>
<dbReference type="PANTHER" id="PTHR48086:SF7">
    <property type="entry name" value="SODIUM-SOLUTE SYMPORTER-RELATED"/>
    <property type="match status" value="1"/>
</dbReference>
<accession>A0A941B0K6</accession>
<feature type="transmembrane region" description="Helical" evidence="8">
    <location>
        <begin position="67"/>
        <end position="91"/>
    </location>
</feature>
<dbReference type="Proteomes" id="UP000677875">
    <property type="component" value="Unassembled WGS sequence"/>
</dbReference>
<feature type="transmembrane region" description="Helical" evidence="8">
    <location>
        <begin position="154"/>
        <end position="174"/>
    </location>
</feature>
<feature type="transmembrane region" description="Helical" evidence="8">
    <location>
        <begin position="447"/>
        <end position="469"/>
    </location>
</feature>
<evidence type="ECO:0000256" key="2">
    <source>
        <dbReference type="ARBA" id="ARBA00006434"/>
    </source>
</evidence>
<dbReference type="GO" id="GO:0005886">
    <property type="term" value="C:plasma membrane"/>
    <property type="evidence" value="ECO:0007669"/>
    <property type="project" value="TreeGrafter"/>
</dbReference>
<feature type="transmembrane region" description="Helical" evidence="8">
    <location>
        <begin position="219"/>
        <end position="241"/>
    </location>
</feature>
<feature type="transmembrane region" description="Helical" evidence="8">
    <location>
        <begin position="181"/>
        <end position="199"/>
    </location>
</feature>
<dbReference type="RefSeq" id="WP_210870508.1">
    <property type="nucleotide sequence ID" value="NZ_JAGPNL010000002.1"/>
</dbReference>
<keyword evidence="10" id="KW-1185">Reference proteome</keyword>